<feature type="domain" description="Endonuclease GajA/Old nuclease/RecF-like AAA" evidence="1">
    <location>
        <begin position="7"/>
        <end position="53"/>
    </location>
</feature>
<dbReference type="Gene3D" id="3.40.50.300">
    <property type="entry name" value="P-loop containing nucleotide triphosphate hydrolases"/>
    <property type="match status" value="1"/>
</dbReference>
<dbReference type="InterPro" id="IPR051396">
    <property type="entry name" value="Bact_Antivir_Def_Nuclease"/>
</dbReference>
<dbReference type="EMBL" id="CP071586">
    <property type="protein sequence ID" value="QYY79776.1"/>
    <property type="molecule type" value="Genomic_DNA"/>
</dbReference>
<reference evidence="2 3" key="1">
    <citation type="journal article" date="2022" name="Int. J. Syst. Evol. Microbiol.">
        <title>Pseudomonas germanica sp. nov., isolated from Iris germanica rhizomes.</title>
        <authorList>
            <person name="Atanasov K.E."/>
            <person name="Galbis D.M."/>
            <person name="Gallego J."/>
            <person name="Serpico A."/>
            <person name="Bosch M."/>
            <person name="Altabella T."/>
            <person name="Ferrer A."/>
        </authorList>
    </citation>
    <scope>NUCLEOTIDE SEQUENCE [LARGE SCALE GENOMIC DNA]</scope>
    <source>
        <strain evidence="2 3">FIT28</strain>
    </source>
</reference>
<gene>
    <name evidence="2" type="ORF">J0G10_18760</name>
</gene>
<name>A0ABX8YIL7_9PSED</name>
<evidence type="ECO:0000313" key="3">
    <source>
        <dbReference type="Proteomes" id="UP000824588"/>
    </source>
</evidence>
<dbReference type="GO" id="GO:0005524">
    <property type="term" value="F:ATP binding"/>
    <property type="evidence" value="ECO:0007669"/>
    <property type="project" value="UniProtKB-KW"/>
</dbReference>
<feature type="domain" description="Endonuclease GajA/Old nuclease/RecF-like AAA" evidence="1">
    <location>
        <begin position="242"/>
        <end position="320"/>
    </location>
</feature>
<dbReference type="PANTHER" id="PTHR43581:SF4">
    <property type="entry name" value="ATP_GTP PHOSPHATASE"/>
    <property type="match status" value="1"/>
</dbReference>
<proteinExistence type="predicted"/>
<keyword evidence="2" id="KW-0067">ATP-binding</keyword>
<dbReference type="InterPro" id="IPR027417">
    <property type="entry name" value="P-loop_NTPase"/>
</dbReference>
<keyword evidence="2" id="KW-0547">Nucleotide-binding</keyword>
<dbReference type="InterPro" id="IPR041685">
    <property type="entry name" value="AAA_GajA/Old/RecF-like"/>
</dbReference>
<dbReference type="SUPFAM" id="SSF52540">
    <property type="entry name" value="P-loop containing nucleoside triphosphate hydrolases"/>
    <property type="match status" value="1"/>
</dbReference>
<dbReference type="PANTHER" id="PTHR43581">
    <property type="entry name" value="ATP/GTP PHOSPHATASE"/>
    <property type="match status" value="1"/>
</dbReference>
<dbReference type="RefSeq" id="WP_220556455.1">
    <property type="nucleotide sequence ID" value="NZ_CP071586.1"/>
</dbReference>
<evidence type="ECO:0000313" key="2">
    <source>
        <dbReference type="EMBL" id="QYY79776.1"/>
    </source>
</evidence>
<dbReference type="Proteomes" id="UP000824588">
    <property type="component" value="Chromosome"/>
</dbReference>
<keyword evidence="3" id="KW-1185">Reference proteome</keyword>
<protein>
    <submittedName>
        <fullName evidence="2">ATP-binding protein</fullName>
    </submittedName>
</protein>
<organism evidence="2 3">
    <name type="scientific">Pseudomonas germanica</name>
    <dbReference type="NCBI Taxonomy" id="2815720"/>
    <lineage>
        <taxon>Bacteria</taxon>
        <taxon>Pseudomonadati</taxon>
        <taxon>Pseudomonadota</taxon>
        <taxon>Gammaproteobacteria</taxon>
        <taxon>Pseudomonadales</taxon>
        <taxon>Pseudomonadaceae</taxon>
        <taxon>Pseudomonas</taxon>
    </lineage>
</organism>
<evidence type="ECO:0000259" key="1">
    <source>
        <dbReference type="Pfam" id="PF13175"/>
    </source>
</evidence>
<sequence length="565" mass="63901">MTINFGFSVKNYKCFKSRGVSLHRIENINLLIGRNNVGKSSFIDILDTLCALDTWGGSDFPELELFQTLTDDIIAKIDFDETIDLGEPESELVGHEHLKGAVVTYSESEDSIDFLGVSCEVSEFEEYALVERYSSRFFRDETGSARVAPQGILNKKHVRLHADRDIAPEVDKKNIVFTGNGVGATQIVHALSHHSERDRELITKIFLSALNEVFSPDTRFIEMTTKYHKARDVWEIYLSEEGAKLYPLSQSGSGLKTIILVLLNLLVRPVFEDALVSEYIFSFEELENNLHPSLQRRLFKYLESFAVSNDCHIFITTHSSVAIDTYSESNNAQINHIQKVNDEVVGFVVSDSSHGYRVLSDLGNKASDLLQANGLLWVEGPSDRIFINKFIEIFGKGEIQEGVHFQFAYFGGSLLKHFDMSVPEHEGSEALNVLRINKNAVLICDGDRRSKNDPLKARVIKAMGALEESGGYSWVTECREIENCIPAESFKSVNALEGVGDIGMYESILEFLTRHEATQATEYTNKFEKAKEYVRSFSRSNLKFRPEIESNMIEICSRIRSWNFI</sequence>
<dbReference type="Pfam" id="PF13175">
    <property type="entry name" value="AAA_15"/>
    <property type="match status" value="2"/>
</dbReference>
<accession>A0ABX8YIL7</accession>